<dbReference type="EMBL" id="BARW01020391">
    <property type="protein sequence ID" value="GAI91044.1"/>
    <property type="molecule type" value="Genomic_DNA"/>
</dbReference>
<comment type="caution">
    <text evidence="1">The sequence shown here is derived from an EMBL/GenBank/DDBJ whole genome shotgun (WGS) entry which is preliminary data.</text>
</comment>
<evidence type="ECO:0000313" key="1">
    <source>
        <dbReference type="EMBL" id="GAI91044.1"/>
    </source>
</evidence>
<dbReference type="AlphaFoldDB" id="X1UFE6"/>
<proteinExistence type="predicted"/>
<reference evidence="1" key="1">
    <citation type="journal article" date="2014" name="Front. Microbiol.">
        <title>High frequency of phylogenetically diverse reductive dehalogenase-homologous genes in deep subseafloor sedimentary metagenomes.</title>
        <authorList>
            <person name="Kawai M."/>
            <person name="Futagami T."/>
            <person name="Toyoda A."/>
            <person name="Takaki Y."/>
            <person name="Nishi S."/>
            <person name="Hori S."/>
            <person name="Arai W."/>
            <person name="Tsubouchi T."/>
            <person name="Morono Y."/>
            <person name="Uchiyama I."/>
            <person name="Ito T."/>
            <person name="Fujiyama A."/>
            <person name="Inagaki F."/>
            <person name="Takami H."/>
        </authorList>
    </citation>
    <scope>NUCLEOTIDE SEQUENCE</scope>
    <source>
        <strain evidence="1">Expedition CK06-06</strain>
    </source>
</reference>
<protein>
    <submittedName>
        <fullName evidence="1">Uncharacterized protein</fullName>
    </submittedName>
</protein>
<accession>X1UFE6</accession>
<organism evidence="1">
    <name type="scientific">marine sediment metagenome</name>
    <dbReference type="NCBI Taxonomy" id="412755"/>
    <lineage>
        <taxon>unclassified sequences</taxon>
        <taxon>metagenomes</taxon>
        <taxon>ecological metagenomes</taxon>
    </lineage>
</organism>
<name>X1UFE6_9ZZZZ</name>
<sequence length="127" mass="13472">MSIKLIDGVPVQATTIDGIDADAVCSETEIDDKIAAALLLKINTGTWVGDNAGNKAIAHGLGVIPKLVLISSITSGSMGWVHGTINRNTFQDSYANVANWDATNFYVSKITCNMNLPGITYHFVAFG</sequence>
<gene>
    <name evidence="1" type="ORF">S12H4_34464</name>
</gene>